<dbReference type="SUPFAM" id="SSF160631">
    <property type="entry name" value="SMI1/KNR4-like"/>
    <property type="match status" value="1"/>
</dbReference>
<feature type="domain" description="Knr4/Smi1-like" evidence="1">
    <location>
        <begin position="26"/>
        <end position="154"/>
    </location>
</feature>
<sequence length="160" mass="18575">MVQNNGRKGWENMWKTESEDPYVLQKINEKAILKAEKGLGVNLPESYKKLVLLQNGGFIKYNAFPTDRPTSWAKDHIQFDYLLGIGKEDGILESADLIEEWELPDGLVLLHGDGHTWIALDYREVKENPPVHYFDLEDEEDFRLADSFDEFIAKLYIEEI</sequence>
<name>A0A5M8RXJ1_9BACI</name>
<reference evidence="2 3" key="1">
    <citation type="submission" date="2018-08" db="EMBL/GenBank/DDBJ databases">
        <title>Bacillus phenotypic plasticity.</title>
        <authorList>
            <person name="Hurtado E."/>
        </authorList>
    </citation>
    <scope>NUCLEOTIDE SEQUENCE [LARGE SCALE GENOMIC DNA]</scope>
    <source>
        <strain evidence="2 3">427</strain>
    </source>
</reference>
<dbReference type="AlphaFoldDB" id="A0A5M8RXJ1"/>
<comment type="caution">
    <text evidence="2">The sequence shown here is derived from an EMBL/GenBank/DDBJ whole genome shotgun (WGS) entry which is preliminary data.</text>
</comment>
<evidence type="ECO:0000313" key="2">
    <source>
        <dbReference type="EMBL" id="KAA6451564.1"/>
    </source>
</evidence>
<dbReference type="Pfam" id="PF14568">
    <property type="entry name" value="SUKH_6"/>
    <property type="match status" value="1"/>
</dbReference>
<gene>
    <name evidence="2" type="ORF">DX927_12525</name>
</gene>
<proteinExistence type="predicted"/>
<protein>
    <submittedName>
        <fullName evidence="2">SMI1/KNR4 family protein</fullName>
    </submittedName>
</protein>
<dbReference type="Proteomes" id="UP000324326">
    <property type="component" value="Unassembled WGS sequence"/>
</dbReference>
<evidence type="ECO:0000313" key="3">
    <source>
        <dbReference type="Proteomes" id="UP000324326"/>
    </source>
</evidence>
<dbReference type="EMBL" id="QSND01000002">
    <property type="protein sequence ID" value="KAA6451564.1"/>
    <property type="molecule type" value="Genomic_DNA"/>
</dbReference>
<organism evidence="2 3">
    <name type="scientific">Bacillus swezeyi</name>
    <dbReference type="NCBI Taxonomy" id="1925020"/>
    <lineage>
        <taxon>Bacteria</taxon>
        <taxon>Bacillati</taxon>
        <taxon>Bacillota</taxon>
        <taxon>Bacilli</taxon>
        <taxon>Bacillales</taxon>
        <taxon>Bacillaceae</taxon>
        <taxon>Bacillus</taxon>
    </lineage>
</organism>
<accession>A0A5M8RXJ1</accession>
<evidence type="ECO:0000259" key="1">
    <source>
        <dbReference type="SMART" id="SM00860"/>
    </source>
</evidence>
<dbReference type="InterPro" id="IPR018958">
    <property type="entry name" value="Knr4/Smi1-like_dom"/>
</dbReference>
<dbReference type="SMART" id="SM00860">
    <property type="entry name" value="SMI1_KNR4"/>
    <property type="match status" value="1"/>
</dbReference>
<dbReference type="InterPro" id="IPR037883">
    <property type="entry name" value="Knr4/Smi1-like_sf"/>
</dbReference>
<dbReference type="Gene3D" id="3.40.1580.10">
    <property type="entry name" value="SMI1/KNR4-like"/>
    <property type="match status" value="1"/>
</dbReference>